<dbReference type="EMBL" id="MU865294">
    <property type="protein sequence ID" value="KAK4231099.1"/>
    <property type="molecule type" value="Genomic_DNA"/>
</dbReference>
<gene>
    <name evidence="3" type="ORF">QBC38DRAFT_466823</name>
</gene>
<feature type="domain" description="Phosphatidic acid phosphatase type 2/haloperoxidase" evidence="2">
    <location>
        <begin position="262"/>
        <end position="412"/>
    </location>
</feature>
<evidence type="ECO:0000313" key="3">
    <source>
        <dbReference type="EMBL" id="KAK4231099.1"/>
    </source>
</evidence>
<dbReference type="Pfam" id="PF01569">
    <property type="entry name" value="PAP2"/>
    <property type="match status" value="1"/>
</dbReference>
<dbReference type="AlphaFoldDB" id="A0AAN7BWU7"/>
<reference evidence="3" key="1">
    <citation type="journal article" date="2023" name="Mol. Phylogenet. Evol.">
        <title>Genome-scale phylogeny and comparative genomics of the fungal order Sordariales.</title>
        <authorList>
            <person name="Hensen N."/>
            <person name="Bonometti L."/>
            <person name="Westerberg I."/>
            <person name="Brannstrom I.O."/>
            <person name="Guillou S."/>
            <person name="Cros-Aarteil S."/>
            <person name="Calhoun S."/>
            <person name="Haridas S."/>
            <person name="Kuo A."/>
            <person name="Mondo S."/>
            <person name="Pangilinan J."/>
            <person name="Riley R."/>
            <person name="LaButti K."/>
            <person name="Andreopoulos B."/>
            <person name="Lipzen A."/>
            <person name="Chen C."/>
            <person name="Yan M."/>
            <person name="Daum C."/>
            <person name="Ng V."/>
            <person name="Clum A."/>
            <person name="Steindorff A."/>
            <person name="Ohm R.A."/>
            <person name="Martin F."/>
            <person name="Silar P."/>
            <person name="Natvig D.O."/>
            <person name="Lalanne C."/>
            <person name="Gautier V."/>
            <person name="Ament-Velasquez S.L."/>
            <person name="Kruys A."/>
            <person name="Hutchinson M.I."/>
            <person name="Powell A.J."/>
            <person name="Barry K."/>
            <person name="Miller A.N."/>
            <person name="Grigoriev I.V."/>
            <person name="Debuchy R."/>
            <person name="Gladieux P."/>
            <person name="Hiltunen Thoren M."/>
            <person name="Johannesson H."/>
        </authorList>
    </citation>
    <scope>NUCLEOTIDE SEQUENCE</scope>
    <source>
        <strain evidence="3">CBS 990.96</strain>
    </source>
</reference>
<feature type="chain" id="PRO_5042835731" evidence="1">
    <location>
        <begin position="18"/>
        <end position="416"/>
    </location>
</feature>
<evidence type="ECO:0000259" key="2">
    <source>
        <dbReference type="Pfam" id="PF01569"/>
    </source>
</evidence>
<protein>
    <submittedName>
        <fullName evidence="3">Phosphatidic acid phosphatase type 2/haloperoxidase</fullName>
    </submittedName>
</protein>
<proteinExistence type="predicted"/>
<name>A0AAN7BWU7_9PEZI</name>
<keyword evidence="4" id="KW-1185">Reference proteome</keyword>
<dbReference type="PANTHER" id="PTHR34599:SF2">
    <property type="entry name" value="TRAF-TYPE DOMAIN-CONTAINING PROTEIN"/>
    <property type="match status" value="1"/>
</dbReference>
<organism evidence="3 4">
    <name type="scientific">Podospora fimiseda</name>
    <dbReference type="NCBI Taxonomy" id="252190"/>
    <lineage>
        <taxon>Eukaryota</taxon>
        <taxon>Fungi</taxon>
        <taxon>Dikarya</taxon>
        <taxon>Ascomycota</taxon>
        <taxon>Pezizomycotina</taxon>
        <taxon>Sordariomycetes</taxon>
        <taxon>Sordariomycetidae</taxon>
        <taxon>Sordariales</taxon>
        <taxon>Podosporaceae</taxon>
        <taxon>Podospora</taxon>
    </lineage>
</organism>
<dbReference type="CDD" id="cd03398">
    <property type="entry name" value="PAP2_haloperoxidase"/>
    <property type="match status" value="1"/>
</dbReference>
<feature type="signal peptide" evidence="1">
    <location>
        <begin position="1"/>
        <end position="17"/>
    </location>
</feature>
<evidence type="ECO:0000313" key="4">
    <source>
        <dbReference type="Proteomes" id="UP001301958"/>
    </source>
</evidence>
<reference evidence="3" key="2">
    <citation type="submission" date="2023-05" db="EMBL/GenBank/DDBJ databases">
        <authorList>
            <consortium name="Lawrence Berkeley National Laboratory"/>
            <person name="Steindorff A."/>
            <person name="Hensen N."/>
            <person name="Bonometti L."/>
            <person name="Westerberg I."/>
            <person name="Brannstrom I.O."/>
            <person name="Guillou S."/>
            <person name="Cros-Aarteil S."/>
            <person name="Calhoun S."/>
            <person name="Haridas S."/>
            <person name="Kuo A."/>
            <person name="Mondo S."/>
            <person name="Pangilinan J."/>
            <person name="Riley R."/>
            <person name="Labutti K."/>
            <person name="Andreopoulos B."/>
            <person name="Lipzen A."/>
            <person name="Chen C."/>
            <person name="Yanf M."/>
            <person name="Daum C."/>
            <person name="Ng V."/>
            <person name="Clum A."/>
            <person name="Ohm R."/>
            <person name="Martin F."/>
            <person name="Silar P."/>
            <person name="Natvig D."/>
            <person name="Lalanne C."/>
            <person name="Gautier V."/>
            <person name="Ament-Velasquez S.L."/>
            <person name="Kruys A."/>
            <person name="Hutchinson M.I."/>
            <person name="Powell A.J."/>
            <person name="Barry K."/>
            <person name="Miller A.N."/>
            <person name="Grigoriev I.V."/>
            <person name="Debuchy R."/>
            <person name="Gladieux P."/>
            <person name="Thoren M.H."/>
            <person name="Johannesson H."/>
        </authorList>
    </citation>
    <scope>NUCLEOTIDE SEQUENCE</scope>
    <source>
        <strain evidence="3">CBS 990.96</strain>
    </source>
</reference>
<dbReference type="Proteomes" id="UP001301958">
    <property type="component" value="Unassembled WGS sequence"/>
</dbReference>
<evidence type="ECO:0000256" key="1">
    <source>
        <dbReference type="SAM" id="SignalP"/>
    </source>
</evidence>
<comment type="caution">
    <text evidence="3">The sequence shown here is derived from an EMBL/GenBank/DDBJ whole genome shotgun (WGS) entry which is preliminary data.</text>
</comment>
<dbReference type="SUPFAM" id="SSF48317">
    <property type="entry name" value="Acid phosphatase/Vanadium-dependent haloperoxidase"/>
    <property type="match status" value="1"/>
</dbReference>
<sequence length="416" mass="45363">MKLSILTVTAAAAVANATFPTDIVYHWVDQSAAFINGSVIGGLQSPPSGWYQAIVQAAVYKAAVDSKKESLEFQQLAISHAAHNAILWVFHGTRLYNPVNAALRAVIPQIGLDPSSKKGKEAVKIGQNAAGGVAYARADDNLVNFVDFSYGPKNPGVYQQTPGGNPLPDTPQARYVRTFADIGDITRWRAPPPPKTNSAEYEKQILYVKEQGSLNSTVRSAHDTESAYFWRESSVTGWNRFAGAIVGSKLDKKPLESAKLYAQLNYAIANAGFASFDTKYHYQGWRPITAVQYPGVWIASGKDISDPDWIPLLRPTPSHPDYVSTHATFGAAAAHVLRAWNKGDKIDATWSSSVSLDNKGVITRRYTNISLASEENALSRIWGGIHFGFAGTEGIKQGEAVAKATLDKFDKNWEKF</sequence>
<dbReference type="InterPro" id="IPR000326">
    <property type="entry name" value="PAP2/HPO"/>
</dbReference>
<keyword evidence="1" id="KW-0732">Signal</keyword>
<dbReference type="InterPro" id="IPR052559">
    <property type="entry name" value="V-haloperoxidase"/>
</dbReference>
<dbReference type="Gene3D" id="1.10.606.20">
    <property type="match status" value="1"/>
</dbReference>
<dbReference type="InterPro" id="IPR036938">
    <property type="entry name" value="PAP2/HPO_sf"/>
</dbReference>
<accession>A0AAN7BWU7</accession>
<dbReference type="PANTHER" id="PTHR34599">
    <property type="entry name" value="PEROXIDASE-RELATED"/>
    <property type="match status" value="1"/>
</dbReference>